<protein>
    <submittedName>
        <fullName evidence="1">MBL fold metallo-hydrolase</fullName>
    </submittedName>
</protein>
<dbReference type="RefSeq" id="WP_233050953.1">
    <property type="nucleotide sequence ID" value="NZ_JAIMJA010000001.1"/>
</dbReference>
<evidence type="ECO:0000313" key="2">
    <source>
        <dbReference type="Proteomes" id="UP001201273"/>
    </source>
</evidence>
<dbReference type="PANTHER" id="PTHR46018">
    <property type="entry name" value="ZINC PHOSPHODIESTERASE ELAC PROTEIN 1"/>
    <property type="match status" value="1"/>
</dbReference>
<dbReference type="PANTHER" id="PTHR46018:SF2">
    <property type="entry name" value="ZINC PHOSPHODIESTERASE ELAC PROTEIN 1"/>
    <property type="match status" value="1"/>
</dbReference>
<gene>
    <name evidence="1" type="ORF">K6Y31_00675</name>
</gene>
<evidence type="ECO:0000313" key="1">
    <source>
        <dbReference type="EMBL" id="MCE2593334.1"/>
    </source>
</evidence>
<dbReference type="Proteomes" id="UP001201273">
    <property type="component" value="Unassembled WGS sequence"/>
</dbReference>
<name>A0ABS8W317_9GAMM</name>
<keyword evidence="2" id="KW-1185">Reference proteome</keyword>
<reference evidence="1 2" key="1">
    <citation type="journal article" date="2022" name="Environ. Microbiol. Rep.">
        <title>Eco-phylogenetic analyses reveal divergent evolution of vitamin B12 metabolism in the marine bacterial family 'Psychromonadaceae'.</title>
        <authorList>
            <person name="Jin X."/>
            <person name="Yang Y."/>
            <person name="Cao H."/>
            <person name="Gao B."/>
            <person name="Zhao Z."/>
        </authorList>
    </citation>
    <scope>NUCLEOTIDE SEQUENCE [LARGE SCALE GENOMIC DNA]</scope>
    <source>
        <strain evidence="1 2">MKS20</strain>
    </source>
</reference>
<dbReference type="SUPFAM" id="SSF56281">
    <property type="entry name" value="Metallo-hydrolase/oxidoreductase"/>
    <property type="match status" value="1"/>
</dbReference>
<sequence length="254" mass="28355">MPRELEVYILGVGDAYDGDRTNASVLVKQHDFSLLIDCGPTVPAALFRQPISCHELDAIYITHTHPDHCLGLTTLLNWMDSNQRRRPIKIIVQRLQRCVIEPLIMFAYWPEQGLGFALEWCESESLNVLGPWQVQTAPTQHAVSNLSLQLTSPLGCKFFYSGDGQLHGQSLKFASNSDLVFAECETLEHHDSHGSWSQLSTTHVKRGSQWQLYHIDPSVRSALSVAVASRAEFELAVEGSVIAVLIDDKRGYVA</sequence>
<proteinExistence type="predicted"/>
<accession>A0ABS8W317</accession>
<dbReference type="Gene3D" id="3.60.15.10">
    <property type="entry name" value="Ribonuclease Z/Hydroxyacylglutathione hydrolase-like"/>
    <property type="match status" value="1"/>
</dbReference>
<dbReference type="InterPro" id="IPR036866">
    <property type="entry name" value="RibonucZ/Hydroxyglut_hydro"/>
</dbReference>
<dbReference type="Pfam" id="PF23023">
    <property type="entry name" value="Anti-Pycsar_Apyc1"/>
    <property type="match status" value="1"/>
</dbReference>
<dbReference type="EMBL" id="JAIMJA010000001">
    <property type="protein sequence ID" value="MCE2593334.1"/>
    <property type="molecule type" value="Genomic_DNA"/>
</dbReference>
<comment type="caution">
    <text evidence="1">The sequence shown here is derived from an EMBL/GenBank/DDBJ whole genome shotgun (WGS) entry which is preliminary data.</text>
</comment>
<organism evidence="1 2">
    <name type="scientific">Motilimonas cestriensis</name>
    <dbReference type="NCBI Taxonomy" id="2742685"/>
    <lineage>
        <taxon>Bacteria</taxon>
        <taxon>Pseudomonadati</taxon>
        <taxon>Pseudomonadota</taxon>
        <taxon>Gammaproteobacteria</taxon>
        <taxon>Alteromonadales</taxon>
        <taxon>Alteromonadales genera incertae sedis</taxon>
        <taxon>Motilimonas</taxon>
    </lineage>
</organism>